<protein>
    <submittedName>
        <fullName evidence="1">Uncharacterized protein</fullName>
    </submittedName>
</protein>
<dbReference type="EMBL" id="LXQA011465993">
    <property type="protein sequence ID" value="MCI98166.1"/>
    <property type="molecule type" value="Genomic_DNA"/>
</dbReference>
<proteinExistence type="predicted"/>
<evidence type="ECO:0000313" key="2">
    <source>
        <dbReference type="Proteomes" id="UP000265520"/>
    </source>
</evidence>
<dbReference type="AlphaFoldDB" id="A0A392WDL5"/>
<reference evidence="1 2" key="1">
    <citation type="journal article" date="2018" name="Front. Plant Sci.">
        <title>Red Clover (Trifolium pratense) and Zigzag Clover (T. medium) - A Picture of Genomic Similarities and Differences.</title>
        <authorList>
            <person name="Dluhosova J."/>
            <person name="Istvanek J."/>
            <person name="Nedelnik J."/>
            <person name="Repkova J."/>
        </authorList>
    </citation>
    <scope>NUCLEOTIDE SEQUENCE [LARGE SCALE GENOMIC DNA]</scope>
    <source>
        <strain evidence="2">cv. 10/8</strain>
        <tissue evidence="1">Leaf</tissue>
    </source>
</reference>
<comment type="caution">
    <text evidence="1">The sequence shown here is derived from an EMBL/GenBank/DDBJ whole genome shotgun (WGS) entry which is preliminary data.</text>
</comment>
<dbReference type="Proteomes" id="UP000265520">
    <property type="component" value="Unassembled WGS sequence"/>
</dbReference>
<feature type="non-terminal residue" evidence="1">
    <location>
        <position position="1"/>
    </location>
</feature>
<keyword evidence="2" id="KW-1185">Reference proteome</keyword>
<evidence type="ECO:0000313" key="1">
    <source>
        <dbReference type="EMBL" id="MCI98166.1"/>
    </source>
</evidence>
<organism evidence="1 2">
    <name type="scientific">Trifolium medium</name>
    <dbReference type="NCBI Taxonomy" id="97028"/>
    <lineage>
        <taxon>Eukaryota</taxon>
        <taxon>Viridiplantae</taxon>
        <taxon>Streptophyta</taxon>
        <taxon>Embryophyta</taxon>
        <taxon>Tracheophyta</taxon>
        <taxon>Spermatophyta</taxon>
        <taxon>Magnoliopsida</taxon>
        <taxon>eudicotyledons</taxon>
        <taxon>Gunneridae</taxon>
        <taxon>Pentapetalae</taxon>
        <taxon>rosids</taxon>
        <taxon>fabids</taxon>
        <taxon>Fabales</taxon>
        <taxon>Fabaceae</taxon>
        <taxon>Papilionoideae</taxon>
        <taxon>50 kb inversion clade</taxon>
        <taxon>NPAAA clade</taxon>
        <taxon>Hologalegina</taxon>
        <taxon>IRL clade</taxon>
        <taxon>Trifolieae</taxon>
        <taxon>Trifolium</taxon>
    </lineage>
</organism>
<name>A0A392WDL5_9FABA</name>
<sequence length="57" mass="6272">IDDVDASFFWGRVCVEVIERLSVSTESSSDGCIDGFEISRGEGYVSPGCFERVKYDG</sequence>
<accession>A0A392WDL5</accession>